<name>A0A0H5QPN5_9EUKA</name>
<dbReference type="InterPro" id="IPR050577">
    <property type="entry name" value="MAPR/NEUFC/NENF-like"/>
</dbReference>
<dbReference type="PROSITE" id="PS50088">
    <property type="entry name" value="ANK_REPEAT"/>
    <property type="match status" value="1"/>
</dbReference>
<dbReference type="GO" id="GO:0046872">
    <property type="term" value="F:metal ion binding"/>
    <property type="evidence" value="ECO:0007669"/>
    <property type="project" value="UniProtKB-KW"/>
</dbReference>
<dbReference type="EMBL" id="HACM01002902">
    <property type="protein sequence ID" value="CRZ03344.1"/>
    <property type="molecule type" value="Transcribed_RNA"/>
</dbReference>
<dbReference type="PROSITE" id="PS50297">
    <property type="entry name" value="ANK_REP_REGION"/>
    <property type="match status" value="1"/>
</dbReference>
<keyword evidence="2" id="KW-0349">Heme</keyword>
<evidence type="ECO:0000256" key="3">
    <source>
        <dbReference type="ARBA" id="ARBA00022723"/>
    </source>
</evidence>
<keyword evidence="4" id="KW-0256">Endoplasmic reticulum</keyword>
<dbReference type="EMBL" id="HACM01002900">
    <property type="protein sequence ID" value="CRZ03342.1"/>
    <property type="molecule type" value="Transcribed_RNA"/>
</dbReference>
<keyword evidence="7" id="KW-0040">ANK repeat</keyword>
<evidence type="ECO:0000313" key="10">
    <source>
        <dbReference type="EMBL" id="CRZ03336.1"/>
    </source>
</evidence>
<evidence type="ECO:0000256" key="7">
    <source>
        <dbReference type="PROSITE-ProRule" id="PRU00023"/>
    </source>
</evidence>
<keyword evidence="8" id="KW-0732">Signal</keyword>
<evidence type="ECO:0000256" key="1">
    <source>
        <dbReference type="ARBA" id="ARBA00004240"/>
    </source>
</evidence>
<dbReference type="InterPro" id="IPR036400">
    <property type="entry name" value="Cyt_B5-like_heme/steroid_sf"/>
</dbReference>
<keyword evidence="3" id="KW-0479">Metal-binding</keyword>
<dbReference type="GO" id="GO:0005783">
    <property type="term" value="C:endoplasmic reticulum"/>
    <property type="evidence" value="ECO:0007669"/>
    <property type="project" value="UniProtKB-SubCell"/>
</dbReference>
<dbReference type="SUPFAM" id="SSF55856">
    <property type="entry name" value="Cytochrome b5-like heme/steroid binding domain"/>
    <property type="match status" value="1"/>
</dbReference>
<accession>A0A0H5QPN5</accession>
<dbReference type="EMBL" id="HACM01002894">
    <property type="protein sequence ID" value="CRZ03336.1"/>
    <property type="molecule type" value="Transcribed_RNA"/>
</dbReference>
<dbReference type="GO" id="GO:0016020">
    <property type="term" value="C:membrane"/>
    <property type="evidence" value="ECO:0007669"/>
    <property type="project" value="TreeGrafter"/>
</dbReference>
<feature type="repeat" description="ANK" evidence="7">
    <location>
        <begin position="256"/>
        <end position="288"/>
    </location>
</feature>
<reference evidence="10" key="1">
    <citation type="submission" date="2015-04" db="EMBL/GenBank/DDBJ databases">
        <title>The genome sequence of the plant pathogenic Rhizarian Plasmodiophora brassicae reveals insights in its biotrophic life cycle and the origin of chitin synthesis.</title>
        <authorList>
            <person name="Schwelm A."/>
            <person name="Fogelqvist J."/>
            <person name="Knaust A."/>
            <person name="Julke S."/>
            <person name="Lilja T."/>
            <person name="Dhandapani V."/>
            <person name="Bonilla-Rosso G."/>
            <person name="Karlsson M."/>
            <person name="Shevchenko A."/>
            <person name="Choi S.R."/>
            <person name="Kim H.G."/>
            <person name="Park J.Y."/>
            <person name="Lim Y.P."/>
            <person name="Ludwig-Muller J."/>
            <person name="Dixelius C."/>
        </authorList>
    </citation>
    <scope>NUCLEOTIDE SEQUENCE</scope>
    <source>
        <tissue evidence="10">Potato root galls</tissue>
    </source>
</reference>
<evidence type="ECO:0000259" key="9">
    <source>
        <dbReference type="Pfam" id="PF00173"/>
    </source>
</evidence>
<comment type="subcellular location">
    <subcellularLocation>
        <location evidence="1">Endoplasmic reticulum</location>
    </subcellularLocation>
</comment>
<dbReference type="PANTHER" id="PTHR10281">
    <property type="entry name" value="MEMBRANE-ASSOCIATED PROGESTERONE RECEPTOR COMPONENT-RELATED"/>
    <property type="match status" value="1"/>
</dbReference>
<dbReference type="AlphaFoldDB" id="A0A0H5QPN5"/>
<dbReference type="SMART" id="SM00248">
    <property type="entry name" value="ANK"/>
    <property type="match status" value="2"/>
</dbReference>
<dbReference type="Gene3D" id="3.10.120.10">
    <property type="entry name" value="Cytochrome b5-like heme/steroid binding domain"/>
    <property type="match status" value="1"/>
</dbReference>
<dbReference type="InterPro" id="IPR036770">
    <property type="entry name" value="Ankyrin_rpt-contain_sf"/>
</dbReference>
<dbReference type="Gene3D" id="1.25.40.20">
    <property type="entry name" value="Ankyrin repeat-containing domain"/>
    <property type="match status" value="1"/>
</dbReference>
<dbReference type="EMBL" id="HACM01002896">
    <property type="protein sequence ID" value="CRZ03338.1"/>
    <property type="molecule type" value="Transcribed_RNA"/>
</dbReference>
<dbReference type="PANTHER" id="PTHR10281:SF72">
    <property type="entry name" value="NEUDESIN"/>
    <property type="match status" value="1"/>
</dbReference>
<sequence length="355" mass="38866">MAALVIIKSLVVWLYQIVESCRRRPSLPVITVEELSKFVGPETIYISVNGRVFDVSKHELLYGWNGPLSTMAGHDISLAIARRRLDPSLFNNSIASISSSELGDLDRFEQRFALAHDHVANLIRMPTLHHPPLPNSSSSPLSLAVPELFTSDGLTVAYHIDDRQLVAVGGIVFDVSSDPSRFGGNGRDHGLLGREGGLVLARNRQDPGVIAISPSFEDIVHLDMIIAEFTIRYPCAGVVIDGIHSNSLTASFPSLEAVSDLHRAIDIGDDDLVQKLIEQGADPNQRCSRTNLSPLHKLVESDRPSLIFLFLKSGADPSALAPLYDNETPLEMAQRFQHQDCVEILQEVLLPAFGA</sequence>
<protein>
    <recommendedName>
        <fullName evidence="9">Cytochrome b5 heme-binding domain-containing protein</fullName>
    </recommendedName>
</protein>
<evidence type="ECO:0000256" key="4">
    <source>
        <dbReference type="ARBA" id="ARBA00022824"/>
    </source>
</evidence>
<organism evidence="10">
    <name type="scientific">Spongospora subterranea</name>
    <dbReference type="NCBI Taxonomy" id="70186"/>
    <lineage>
        <taxon>Eukaryota</taxon>
        <taxon>Sar</taxon>
        <taxon>Rhizaria</taxon>
        <taxon>Endomyxa</taxon>
        <taxon>Phytomyxea</taxon>
        <taxon>Plasmodiophorida</taxon>
        <taxon>Plasmodiophoridae</taxon>
        <taxon>Spongospora</taxon>
    </lineage>
</organism>
<evidence type="ECO:0000256" key="5">
    <source>
        <dbReference type="ARBA" id="ARBA00023004"/>
    </source>
</evidence>
<dbReference type="InterPro" id="IPR001199">
    <property type="entry name" value="Cyt_B5-like_heme/steroid-bd"/>
</dbReference>
<proteinExistence type="inferred from homology"/>
<dbReference type="SUPFAM" id="SSF48403">
    <property type="entry name" value="Ankyrin repeat"/>
    <property type="match status" value="1"/>
</dbReference>
<evidence type="ECO:0000256" key="8">
    <source>
        <dbReference type="SAM" id="SignalP"/>
    </source>
</evidence>
<feature type="signal peptide" evidence="8">
    <location>
        <begin position="1"/>
        <end position="20"/>
    </location>
</feature>
<feature type="chain" id="PRO_5011352978" description="Cytochrome b5 heme-binding domain-containing protein" evidence="8">
    <location>
        <begin position="21"/>
        <end position="355"/>
    </location>
</feature>
<evidence type="ECO:0000256" key="6">
    <source>
        <dbReference type="ARBA" id="ARBA00038357"/>
    </source>
</evidence>
<comment type="similarity">
    <text evidence="6">Belongs to the cytochrome b5 family. MAPR subfamily.</text>
</comment>
<dbReference type="Pfam" id="PF12796">
    <property type="entry name" value="Ank_2"/>
    <property type="match status" value="1"/>
</dbReference>
<dbReference type="InterPro" id="IPR002110">
    <property type="entry name" value="Ankyrin_rpt"/>
</dbReference>
<dbReference type="Pfam" id="PF00173">
    <property type="entry name" value="Cyt-b5"/>
    <property type="match status" value="1"/>
</dbReference>
<feature type="domain" description="Cytochrome b5 heme-binding" evidence="9">
    <location>
        <begin position="31"/>
        <end position="79"/>
    </location>
</feature>
<evidence type="ECO:0000256" key="2">
    <source>
        <dbReference type="ARBA" id="ARBA00022617"/>
    </source>
</evidence>
<keyword evidence="5" id="KW-0408">Iron</keyword>